<proteinExistence type="predicted"/>
<gene>
    <name evidence="3" type="ORF">JCGZ_08856</name>
    <name evidence="4" type="ORF">JCGZ_18595</name>
</gene>
<name>A0A067K4N7_JATCU</name>
<dbReference type="Proteomes" id="UP000027138">
    <property type="component" value="Unassembled WGS sequence"/>
</dbReference>
<reference evidence="4 5" key="1">
    <citation type="journal article" date="2014" name="PLoS ONE">
        <title>Global Analysis of Gene Expression Profiles in Physic Nut (Jatropha curcas L.) Seedlings Exposed to Salt Stress.</title>
        <authorList>
            <person name="Zhang L."/>
            <person name="Zhang C."/>
            <person name="Wu P."/>
            <person name="Chen Y."/>
            <person name="Li M."/>
            <person name="Jiang H."/>
            <person name="Wu G."/>
        </authorList>
    </citation>
    <scope>NUCLEOTIDE SEQUENCE [LARGE SCALE GENOMIC DNA]</scope>
    <source>
        <strain evidence="5">cv. GZQX0401</strain>
        <tissue evidence="4">Young leaves</tissue>
    </source>
</reference>
<keyword evidence="5" id="KW-1185">Reference proteome</keyword>
<feature type="compositionally biased region" description="Polar residues" evidence="2">
    <location>
        <begin position="33"/>
        <end position="46"/>
    </location>
</feature>
<organism evidence="4 5">
    <name type="scientific">Jatropha curcas</name>
    <name type="common">Barbados nut</name>
    <dbReference type="NCBI Taxonomy" id="180498"/>
    <lineage>
        <taxon>Eukaryota</taxon>
        <taxon>Viridiplantae</taxon>
        <taxon>Streptophyta</taxon>
        <taxon>Embryophyta</taxon>
        <taxon>Tracheophyta</taxon>
        <taxon>Spermatophyta</taxon>
        <taxon>Magnoliopsida</taxon>
        <taxon>eudicotyledons</taxon>
        <taxon>Gunneridae</taxon>
        <taxon>Pentapetalae</taxon>
        <taxon>rosids</taxon>
        <taxon>fabids</taxon>
        <taxon>Malpighiales</taxon>
        <taxon>Euphorbiaceae</taxon>
        <taxon>Crotonoideae</taxon>
        <taxon>Jatropheae</taxon>
        <taxon>Jatropha</taxon>
    </lineage>
</organism>
<evidence type="ECO:0000256" key="1">
    <source>
        <dbReference type="SAM" id="Coils"/>
    </source>
</evidence>
<evidence type="ECO:0000313" key="5">
    <source>
        <dbReference type="Proteomes" id="UP000027138"/>
    </source>
</evidence>
<dbReference type="EMBL" id="KK914718">
    <property type="protein sequence ID" value="KDP30023.1"/>
    <property type="molecule type" value="Genomic_DNA"/>
</dbReference>
<sequence>MSKVAEVMKKKSGTDSSEKGRPVVTIDSLVPQPETTQKSPNGQLTPLSPPVAPSRKRQREEDGPSREMARYYLFAIDVRYFDSMDNLARKDFINQLFQPFNANNFNFGRITNLKGGYIKMEVKKNEMAEALKSLDAVMSKQETQHKAKIIARDVELERLKEENSALLWKNKDLESKNEDMKEELQELRDQEGSMAEDLVKACLSLRVNILSELKTQNPGEDWSWVNKIYPNDDNEEEDVPALGDSEVGDLLSAIEVHQEILAQDSTTNLNADQ</sequence>
<evidence type="ECO:0000256" key="2">
    <source>
        <dbReference type="SAM" id="MobiDB-lite"/>
    </source>
</evidence>
<evidence type="ECO:0000313" key="4">
    <source>
        <dbReference type="EMBL" id="KDP30023.1"/>
    </source>
</evidence>
<evidence type="ECO:0000313" key="3">
    <source>
        <dbReference type="EMBL" id="KDP20250.1"/>
    </source>
</evidence>
<protein>
    <submittedName>
        <fullName evidence="4">Uncharacterized protein</fullName>
    </submittedName>
</protein>
<feature type="compositionally biased region" description="Basic and acidic residues" evidence="2">
    <location>
        <begin position="1"/>
        <end position="21"/>
    </location>
</feature>
<keyword evidence="1" id="KW-0175">Coiled coil</keyword>
<dbReference type="AlphaFoldDB" id="A0A067K4N7"/>
<accession>A0A067K4N7</accession>
<dbReference type="EMBL" id="KK916620">
    <property type="protein sequence ID" value="KDP20250.1"/>
    <property type="molecule type" value="Genomic_DNA"/>
</dbReference>
<feature type="region of interest" description="Disordered" evidence="2">
    <location>
        <begin position="1"/>
        <end position="64"/>
    </location>
</feature>
<feature type="coiled-coil region" evidence="1">
    <location>
        <begin position="156"/>
        <end position="197"/>
    </location>
</feature>